<accession>A0A6S7KA16</accession>
<sequence>MQVNEDKISDVNASFQDSFVGEQDFSVRREGNTSIFSDDEGDSEETISVESFGQHDLTSSAIELLDDEEILDENKEIDELAYWHYDDFDEFDPDDHEVQIDDSVPEDDGEATENKSSVEFGPHPKFTRGYEKYALENEMTMVNEKRFICSLDLLLDIFTKCCQVPGCNDIPHVKHHFVGTTLIVNCSCQSGHIFRFCSSREVNSMYVNNIQMAAAVLLSGGNYGKVKRLAADMNLAFISDSTYFRIQRLYLLPAVDEWWGWMRGQLIDEFRGKEVLVSGDGQCNSPGFNAKNLCYFIVEVSSDYIIHVEIVDKRQVGLVSNNMEKEGLKKSLKKLQEDLNVVELVTDASSSIKKLLETDFEEVIHSLDVWHKAKSIKKCLDK</sequence>
<dbReference type="Proteomes" id="UP001152795">
    <property type="component" value="Unassembled WGS sequence"/>
</dbReference>
<dbReference type="OrthoDB" id="5984683at2759"/>
<protein>
    <submittedName>
        <fullName evidence="3">Uncharacterized protein</fullName>
    </submittedName>
</protein>
<dbReference type="EMBL" id="CACRXK020026587">
    <property type="protein sequence ID" value="CAB4040291.1"/>
    <property type="molecule type" value="Genomic_DNA"/>
</dbReference>
<gene>
    <name evidence="3" type="ORF">PACLA_8A078875</name>
</gene>
<feature type="region of interest" description="Disordered" evidence="2">
    <location>
        <begin position="30"/>
        <end position="52"/>
    </location>
</feature>
<feature type="compositionally biased region" description="Acidic residues" evidence="2">
    <location>
        <begin position="37"/>
        <end position="47"/>
    </location>
</feature>
<dbReference type="PANTHER" id="PTHR31751">
    <property type="entry name" value="SI:CH211-108C17.2-RELATED-RELATED"/>
    <property type="match status" value="1"/>
</dbReference>
<feature type="region of interest" description="Disordered" evidence="2">
    <location>
        <begin position="101"/>
        <end position="120"/>
    </location>
</feature>
<proteinExistence type="predicted"/>
<keyword evidence="1" id="KW-0175">Coiled coil</keyword>
<dbReference type="PANTHER" id="PTHR31751:SF7">
    <property type="entry name" value="THAP-TYPE DOMAIN-CONTAINING PROTEIN"/>
    <property type="match status" value="1"/>
</dbReference>
<evidence type="ECO:0000256" key="2">
    <source>
        <dbReference type="SAM" id="MobiDB-lite"/>
    </source>
</evidence>
<comment type="caution">
    <text evidence="3">The sequence shown here is derived from an EMBL/GenBank/DDBJ whole genome shotgun (WGS) entry which is preliminary data.</text>
</comment>
<organism evidence="3 4">
    <name type="scientific">Paramuricea clavata</name>
    <name type="common">Red gorgonian</name>
    <name type="synonym">Violescent sea-whip</name>
    <dbReference type="NCBI Taxonomy" id="317549"/>
    <lineage>
        <taxon>Eukaryota</taxon>
        <taxon>Metazoa</taxon>
        <taxon>Cnidaria</taxon>
        <taxon>Anthozoa</taxon>
        <taxon>Octocorallia</taxon>
        <taxon>Malacalcyonacea</taxon>
        <taxon>Plexauridae</taxon>
        <taxon>Paramuricea</taxon>
    </lineage>
</organism>
<evidence type="ECO:0000256" key="1">
    <source>
        <dbReference type="SAM" id="Coils"/>
    </source>
</evidence>
<evidence type="ECO:0000313" key="4">
    <source>
        <dbReference type="Proteomes" id="UP001152795"/>
    </source>
</evidence>
<dbReference type="AlphaFoldDB" id="A0A6S7KA16"/>
<reference evidence="3" key="1">
    <citation type="submission" date="2020-04" db="EMBL/GenBank/DDBJ databases">
        <authorList>
            <person name="Alioto T."/>
            <person name="Alioto T."/>
            <person name="Gomez Garrido J."/>
        </authorList>
    </citation>
    <scope>NUCLEOTIDE SEQUENCE</scope>
    <source>
        <strain evidence="3">A484AB</strain>
    </source>
</reference>
<name>A0A6S7KA16_PARCT</name>
<feature type="coiled-coil region" evidence="1">
    <location>
        <begin position="318"/>
        <end position="345"/>
    </location>
</feature>
<evidence type="ECO:0000313" key="3">
    <source>
        <dbReference type="EMBL" id="CAB4040291.1"/>
    </source>
</evidence>
<feature type="non-terminal residue" evidence="3">
    <location>
        <position position="382"/>
    </location>
</feature>
<keyword evidence="4" id="KW-1185">Reference proteome</keyword>